<dbReference type="EnsemblBacteria" id="ADF61603">
    <property type="protein sequence ID" value="ADF61603"/>
    <property type="gene ID" value="ECL_02051"/>
</dbReference>
<dbReference type="KEGG" id="enc:ECL_02051"/>
<dbReference type="Gene3D" id="3.90.950.20">
    <property type="entry name" value="CinA-like"/>
    <property type="match status" value="1"/>
</dbReference>
<dbReference type="STRING" id="716541.ECL_02051"/>
<keyword evidence="3" id="KW-1185">Reference proteome</keyword>
<dbReference type="OrthoDB" id="9801454at2"/>
<dbReference type="eggNOG" id="COG1546">
    <property type="taxonomic scope" value="Bacteria"/>
</dbReference>
<sequence>MMSNLYHDNTITVAELTKKLASRLIDAGLRLTTAESCTGGKLSVALCAEENTADFYDVGLVVFSDSAKERILGVSPETLARFTAVSEQTVTEMAASIRDIAQADVSIAISGYAGPEGGEDGTAAGTVCFAWNIGGKTETSRVLFSGDCQDVVEKAVHYSLAELVTKLSG</sequence>
<feature type="domain" description="CinA C-terminal" evidence="1">
    <location>
        <begin position="15"/>
        <end position="165"/>
    </location>
</feature>
<evidence type="ECO:0000313" key="2">
    <source>
        <dbReference type="EMBL" id="ADF61603.1"/>
    </source>
</evidence>
<organism evidence="2 3">
    <name type="scientific">Enterobacter cloacae subsp. cloacae (strain ATCC 13047 / DSM 30054 / NBRC 13535 / NCTC 10005 / WDCM 00083 / NCDC 279-56)</name>
    <dbReference type="NCBI Taxonomy" id="716541"/>
    <lineage>
        <taxon>Bacteria</taxon>
        <taxon>Pseudomonadati</taxon>
        <taxon>Pseudomonadota</taxon>
        <taxon>Gammaproteobacteria</taxon>
        <taxon>Enterobacterales</taxon>
        <taxon>Enterobacteriaceae</taxon>
        <taxon>Enterobacter</taxon>
        <taxon>Enterobacter cloacae complex</taxon>
    </lineage>
</organism>
<dbReference type="HOGENOM" id="CLU_030805_1_1_6"/>
<dbReference type="InterPro" id="IPR008136">
    <property type="entry name" value="CinA_C"/>
</dbReference>
<dbReference type="NCBIfam" id="NF002972">
    <property type="entry name" value="PRK03657.1"/>
    <property type="match status" value="1"/>
</dbReference>
<dbReference type="AlphaFoldDB" id="A0A0H3CM13"/>
<dbReference type="InterPro" id="IPR036653">
    <property type="entry name" value="CinA-like_C"/>
</dbReference>
<dbReference type="Pfam" id="PF02464">
    <property type="entry name" value="CinA"/>
    <property type="match status" value="1"/>
</dbReference>
<dbReference type="PATRIC" id="fig|716541.4.peg.2249"/>
<proteinExistence type="evidence at protein level"/>
<accession>A0A0H3CM13</accession>
<protein>
    <submittedName>
        <fullName evidence="2">Competence damage-inducible protein A</fullName>
    </submittedName>
</protein>
<gene>
    <name evidence="2" type="primary">cinA</name>
    <name evidence="2" type="ordered locus">ECL_02051</name>
</gene>
<dbReference type="PDB" id="5VU3">
    <property type="method" value="X-ray"/>
    <property type="resolution" value="1.87 A"/>
    <property type="chains" value="A/B/C/D/E/F/G/H=1-169"/>
</dbReference>
<dbReference type="SUPFAM" id="SSF142433">
    <property type="entry name" value="CinA-like"/>
    <property type="match status" value="1"/>
</dbReference>
<dbReference type="NCBIfam" id="TIGR00199">
    <property type="entry name" value="PncC_domain"/>
    <property type="match status" value="1"/>
</dbReference>
<reference evidence="2 3" key="1">
    <citation type="journal article" date="2010" name="J. Bacteriol.">
        <title>Complete genome sequence of Enterobacter cloacae subsp. cloacae type strain ATCC 13047.</title>
        <authorList>
            <person name="Ren Y."/>
            <person name="Ren Y."/>
            <person name="Zhou Z."/>
            <person name="Guo X."/>
            <person name="Li Y."/>
            <person name="Feng L."/>
            <person name="Wang L."/>
        </authorList>
    </citation>
    <scope>NUCLEOTIDE SEQUENCE [LARGE SCALE GENOMIC DNA]</scope>
    <source>
        <strain evidence="3">ATCC 13047 / DSM 30054 / NBRC 13535 / NCTC 10005 / WDCM 00083 / NCDC 279-56</strain>
    </source>
</reference>
<name>A0A0H3CM13_ENTCC</name>
<dbReference type="Proteomes" id="UP000002363">
    <property type="component" value="Chromosome"/>
</dbReference>
<dbReference type="PDBsum" id="5VU3"/>
<dbReference type="EMBL" id="CP001918">
    <property type="protein sequence ID" value="ADF61603.1"/>
    <property type="molecule type" value="Genomic_DNA"/>
</dbReference>
<dbReference type="SMR" id="A0A0H3CM13"/>
<reference evidence="4" key="2">
    <citation type="submission" date="2017-05" db="PDB data bank">
        <title>Crystal structure of the competence-damaged protein (CinA) superfamily protein ECL_02051 from Enterobacter cloacae.</title>
        <authorList>
            <person name="Stogios P.J."/>
        </authorList>
    </citation>
    <scope>X-RAY CRYSTALLOGRAPHY (1.87 ANGSTROMS)</scope>
</reference>
<evidence type="ECO:0007829" key="4">
    <source>
        <dbReference type="PDB" id="5VU3"/>
    </source>
</evidence>
<evidence type="ECO:0000313" key="3">
    <source>
        <dbReference type="Proteomes" id="UP000002363"/>
    </source>
</evidence>
<evidence type="ECO:0000259" key="1">
    <source>
        <dbReference type="Pfam" id="PF02464"/>
    </source>
</evidence>
<keyword evidence="4" id="KW-0002">3D-structure</keyword>